<sequence>MVRAVTRSDHRSMSRYEYAEIVAQCALHGPAVVREWVDSSGQTHPLGGIHPAALLTAWSTEGWDLVTCATYGNLRIYTVRRPVG</sequence>
<reference evidence="1 2" key="1">
    <citation type="submission" date="2018-10" db="EMBL/GenBank/DDBJ databases">
        <title>Sequencing the genomes of 1000 actinobacteria strains.</title>
        <authorList>
            <person name="Klenk H.-P."/>
        </authorList>
    </citation>
    <scope>NUCLEOTIDE SEQUENCE [LARGE SCALE GENOMIC DNA]</scope>
    <source>
        <strain evidence="1 2">DSM 45175</strain>
    </source>
</reference>
<keyword evidence="2" id="KW-1185">Reference proteome</keyword>
<dbReference type="Proteomes" id="UP000277671">
    <property type="component" value="Unassembled WGS sequence"/>
</dbReference>
<dbReference type="EMBL" id="RBKT01000001">
    <property type="protein sequence ID" value="RKR87374.1"/>
    <property type="molecule type" value="Genomic_DNA"/>
</dbReference>
<organism evidence="1 2">
    <name type="scientific">Micromonospora pisi</name>
    <dbReference type="NCBI Taxonomy" id="589240"/>
    <lineage>
        <taxon>Bacteria</taxon>
        <taxon>Bacillati</taxon>
        <taxon>Actinomycetota</taxon>
        <taxon>Actinomycetes</taxon>
        <taxon>Micromonosporales</taxon>
        <taxon>Micromonosporaceae</taxon>
        <taxon>Micromonospora</taxon>
    </lineage>
</organism>
<gene>
    <name evidence="1" type="ORF">BDK92_1649</name>
</gene>
<accession>A0A495JG77</accession>
<proteinExistence type="predicted"/>
<protein>
    <submittedName>
        <fullName evidence="1">Uncharacterized protein</fullName>
    </submittedName>
</protein>
<evidence type="ECO:0000313" key="2">
    <source>
        <dbReference type="Proteomes" id="UP000277671"/>
    </source>
</evidence>
<dbReference type="AlphaFoldDB" id="A0A495JG77"/>
<evidence type="ECO:0000313" key="1">
    <source>
        <dbReference type="EMBL" id="RKR87374.1"/>
    </source>
</evidence>
<name>A0A495JG77_9ACTN</name>
<comment type="caution">
    <text evidence="1">The sequence shown here is derived from an EMBL/GenBank/DDBJ whole genome shotgun (WGS) entry which is preliminary data.</text>
</comment>